<organism evidence="2 3">
    <name type="scientific">Pyramidobacter piscolens W5455</name>
    <dbReference type="NCBI Taxonomy" id="352165"/>
    <lineage>
        <taxon>Bacteria</taxon>
        <taxon>Thermotogati</taxon>
        <taxon>Synergistota</taxon>
        <taxon>Synergistia</taxon>
        <taxon>Synergistales</taxon>
        <taxon>Dethiosulfovibrionaceae</taxon>
        <taxon>Pyramidobacter</taxon>
    </lineage>
</organism>
<protein>
    <submittedName>
        <fullName evidence="2">DJ-1/PfpI family protein</fullName>
    </submittedName>
</protein>
<dbReference type="InterPro" id="IPR029062">
    <property type="entry name" value="Class_I_gatase-like"/>
</dbReference>
<accession>A0ABM9ZX79</accession>
<evidence type="ECO:0000259" key="1">
    <source>
        <dbReference type="Pfam" id="PF01965"/>
    </source>
</evidence>
<name>A0ABM9ZX79_9BACT</name>
<dbReference type="Proteomes" id="UP000006462">
    <property type="component" value="Unassembled WGS sequence"/>
</dbReference>
<dbReference type="Gene3D" id="3.40.50.880">
    <property type="match status" value="1"/>
</dbReference>
<evidence type="ECO:0000313" key="3">
    <source>
        <dbReference type="Proteomes" id="UP000006462"/>
    </source>
</evidence>
<dbReference type="GeneID" id="90985115"/>
<dbReference type="Pfam" id="PF01965">
    <property type="entry name" value="DJ-1_PfpI"/>
    <property type="match status" value="1"/>
</dbReference>
<dbReference type="RefSeq" id="WP_009163970.1">
    <property type="nucleotide sequence ID" value="NZ_ADFP01000029.1"/>
</dbReference>
<dbReference type="InterPro" id="IPR050325">
    <property type="entry name" value="Prot/Nucl_acid_deglycase"/>
</dbReference>
<dbReference type="EMBL" id="ADFP01000029">
    <property type="protein sequence ID" value="EFB91578.1"/>
    <property type="molecule type" value="Genomic_DNA"/>
</dbReference>
<sequence>MKKICMYLCEAMADWEHGYALQGLSLQKMLPEKKYELLTVSNSKNPVHTAGGLTIVPDAALKEIDGNSVSALLLIGGDAWLKEEQKEALDLAAALVEKNAVVAAICGATLGLAERGILNDREHTSNSPSFLSGLAKNYGGLAHYRHVPAVCDGNLITASAAGSLLWARYIIERLGLYSPATVSAWHNYFLTGEPEFFAALMKSFER</sequence>
<feature type="domain" description="DJ-1/PfpI" evidence="1">
    <location>
        <begin position="2"/>
        <end position="169"/>
    </location>
</feature>
<dbReference type="PANTHER" id="PTHR48094:SF19">
    <property type="entry name" value="DJ-1_PFPI DOMAIN-CONTAINING PROTEIN"/>
    <property type="match status" value="1"/>
</dbReference>
<dbReference type="InterPro" id="IPR002818">
    <property type="entry name" value="DJ-1/PfpI"/>
</dbReference>
<reference evidence="2 3" key="1">
    <citation type="submission" date="2009-12" db="EMBL/GenBank/DDBJ databases">
        <authorList>
            <person name="Shrivastava S."/>
            <person name="Madupu R."/>
            <person name="Durkin A.S."/>
            <person name="Torralba M."/>
            <person name="Methe B."/>
            <person name="Sutton G.G."/>
            <person name="Strausberg R.L."/>
            <person name="Nelson K.E."/>
        </authorList>
    </citation>
    <scope>NUCLEOTIDE SEQUENCE [LARGE SCALE GENOMIC DNA]</scope>
    <source>
        <strain evidence="2 3">W5455</strain>
    </source>
</reference>
<comment type="caution">
    <text evidence="2">The sequence shown here is derived from an EMBL/GenBank/DDBJ whole genome shotgun (WGS) entry which is preliminary data.</text>
</comment>
<gene>
    <name evidence="2" type="ORF">HMPREF7215_1436</name>
</gene>
<evidence type="ECO:0000313" key="2">
    <source>
        <dbReference type="EMBL" id="EFB91578.1"/>
    </source>
</evidence>
<keyword evidence="3" id="KW-1185">Reference proteome</keyword>
<proteinExistence type="predicted"/>
<dbReference type="SUPFAM" id="SSF52317">
    <property type="entry name" value="Class I glutamine amidotransferase-like"/>
    <property type="match status" value="1"/>
</dbReference>
<dbReference type="PANTHER" id="PTHR48094">
    <property type="entry name" value="PROTEIN/NUCLEIC ACID DEGLYCASE DJ-1-RELATED"/>
    <property type="match status" value="1"/>
</dbReference>